<evidence type="ECO:0000313" key="2">
    <source>
        <dbReference type="EMBL" id="XHV10614.1"/>
    </source>
</evidence>
<sequence>MPAEFEHASSAGKKPKTTLPAEGPFDIYSVTPRN</sequence>
<protein>
    <submittedName>
        <fullName evidence="2">Uncharacterized protein</fullName>
    </submittedName>
</protein>
<feature type="region of interest" description="Disordered" evidence="1">
    <location>
        <begin position="1"/>
        <end position="34"/>
    </location>
</feature>
<organism evidence="2">
    <name type="scientific">Caulobacter phage BL57</name>
    <dbReference type="NCBI Taxonomy" id="3348355"/>
    <lineage>
        <taxon>Viruses</taxon>
    </lineage>
</organism>
<gene>
    <name evidence="2" type="ORF">BL57_142c</name>
</gene>
<dbReference type="EMBL" id="PQ287320">
    <property type="protein sequence ID" value="XHV10614.1"/>
    <property type="molecule type" value="Genomic_DNA"/>
</dbReference>
<proteinExistence type="predicted"/>
<accession>A0AB74UME8</accession>
<reference evidence="2" key="1">
    <citation type="submission" date="2024-10" db="EMBL/GenBank/DDBJ databases">
        <title>Genetic diversity among independent isolates of the Dolichocephalovirinae subfamily.</title>
        <authorList>
            <person name="Ely B."/>
            <person name="Thomas Q."/>
            <person name="Mohammadi T."/>
        </authorList>
    </citation>
    <scope>NUCLEOTIDE SEQUENCE</scope>
</reference>
<evidence type="ECO:0000256" key="1">
    <source>
        <dbReference type="SAM" id="MobiDB-lite"/>
    </source>
</evidence>
<name>A0AB74UME8_9VIRU</name>